<keyword evidence="7" id="KW-0496">Mitochondrion</keyword>
<dbReference type="Pfam" id="PF00153">
    <property type="entry name" value="Mito_carr"/>
    <property type="match status" value="1"/>
</dbReference>
<evidence type="ECO:0000313" key="12">
    <source>
        <dbReference type="Proteomes" id="UP000270924"/>
    </source>
</evidence>
<dbReference type="InterPro" id="IPR050567">
    <property type="entry name" value="Mitochondrial_Carrier"/>
</dbReference>
<keyword evidence="8 9" id="KW-0472">Membrane</keyword>
<dbReference type="Gene3D" id="1.50.40.10">
    <property type="entry name" value="Mitochondrial carrier domain"/>
    <property type="match status" value="1"/>
</dbReference>
<dbReference type="GO" id="GO:0031966">
    <property type="term" value="C:mitochondrial membrane"/>
    <property type="evidence" value="ECO:0007669"/>
    <property type="project" value="UniProtKB-SubCell"/>
</dbReference>
<keyword evidence="3 10" id="KW-0813">Transport</keyword>
<evidence type="ECO:0000256" key="1">
    <source>
        <dbReference type="ARBA" id="ARBA00004225"/>
    </source>
</evidence>
<name>A0A3P7EQ87_WUCBA</name>
<accession>A0A3P7EQ87</accession>
<evidence type="ECO:0000256" key="4">
    <source>
        <dbReference type="ARBA" id="ARBA00022692"/>
    </source>
</evidence>
<evidence type="ECO:0000256" key="5">
    <source>
        <dbReference type="ARBA" id="ARBA00022737"/>
    </source>
</evidence>
<protein>
    <submittedName>
        <fullName evidence="11">Uncharacterized protein</fullName>
    </submittedName>
</protein>
<dbReference type="InterPro" id="IPR023395">
    <property type="entry name" value="MCP_dom_sf"/>
</dbReference>
<dbReference type="EMBL" id="UYWW01012693">
    <property type="protein sequence ID" value="VDM21996.1"/>
    <property type="molecule type" value="Genomic_DNA"/>
</dbReference>
<dbReference type="InterPro" id="IPR018108">
    <property type="entry name" value="MCP_transmembrane"/>
</dbReference>
<evidence type="ECO:0000256" key="6">
    <source>
        <dbReference type="ARBA" id="ARBA00022989"/>
    </source>
</evidence>
<keyword evidence="6" id="KW-1133">Transmembrane helix</keyword>
<dbReference type="AlphaFoldDB" id="A0A3P7EQ87"/>
<evidence type="ECO:0000256" key="7">
    <source>
        <dbReference type="ARBA" id="ARBA00023128"/>
    </source>
</evidence>
<dbReference type="PANTHER" id="PTHR45624:SF4">
    <property type="entry name" value="CONGESTED-LIKE TRACHEA PROTEIN-RELATED"/>
    <property type="match status" value="1"/>
</dbReference>
<comment type="similarity">
    <text evidence="2 10">Belongs to the mitochondrial carrier (TC 2.A.29) family.</text>
</comment>
<keyword evidence="12" id="KW-1185">Reference proteome</keyword>
<evidence type="ECO:0000313" key="11">
    <source>
        <dbReference type="EMBL" id="VDM21996.1"/>
    </source>
</evidence>
<organism evidence="11 12">
    <name type="scientific">Wuchereria bancrofti</name>
    <dbReference type="NCBI Taxonomy" id="6293"/>
    <lineage>
        <taxon>Eukaryota</taxon>
        <taxon>Metazoa</taxon>
        <taxon>Ecdysozoa</taxon>
        <taxon>Nematoda</taxon>
        <taxon>Chromadorea</taxon>
        <taxon>Rhabditida</taxon>
        <taxon>Spirurina</taxon>
        <taxon>Spiruromorpha</taxon>
        <taxon>Filarioidea</taxon>
        <taxon>Onchocercidae</taxon>
        <taxon>Wuchereria</taxon>
    </lineage>
</organism>
<dbReference type="GO" id="GO:0015227">
    <property type="term" value="F:O-acyl-L-carnitine transmembrane transporter activity"/>
    <property type="evidence" value="ECO:0007669"/>
    <property type="project" value="TreeGrafter"/>
</dbReference>
<evidence type="ECO:0000256" key="9">
    <source>
        <dbReference type="PROSITE-ProRule" id="PRU00282"/>
    </source>
</evidence>
<gene>
    <name evidence="11" type="ORF">WBA_LOCUS12263</name>
</gene>
<sequence>MSKSESGNYEILKNFVAGGVGGAFCVAMGHPFDTVKVRLQTMPKLLPGARPLYAGALDCTRQ</sequence>
<dbReference type="Proteomes" id="UP000270924">
    <property type="component" value="Unassembled WGS sequence"/>
</dbReference>
<dbReference type="SUPFAM" id="SSF103506">
    <property type="entry name" value="Mitochondrial carrier"/>
    <property type="match status" value="1"/>
</dbReference>
<evidence type="ECO:0000256" key="10">
    <source>
        <dbReference type="RuleBase" id="RU000488"/>
    </source>
</evidence>
<dbReference type="GO" id="GO:1902603">
    <property type="term" value="P:carnitine transmembrane transport"/>
    <property type="evidence" value="ECO:0007669"/>
    <property type="project" value="TreeGrafter"/>
</dbReference>
<evidence type="ECO:0000256" key="3">
    <source>
        <dbReference type="ARBA" id="ARBA00022448"/>
    </source>
</evidence>
<evidence type="ECO:0000256" key="2">
    <source>
        <dbReference type="ARBA" id="ARBA00006375"/>
    </source>
</evidence>
<feature type="non-terminal residue" evidence="11">
    <location>
        <position position="62"/>
    </location>
</feature>
<dbReference type="PROSITE" id="PS50920">
    <property type="entry name" value="SOLCAR"/>
    <property type="match status" value="1"/>
</dbReference>
<keyword evidence="5" id="KW-0677">Repeat</keyword>
<reference evidence="11 12" key="1">
    <citation type="submission" date="2018-11" db="EMBL/GenBank/DDBJ databases">
        <authorList>
            <consortium name="Pathogen Informatics"/>
        </authorList>
    </citation>
    <scope>NUCLEOTIDE SEQUENCE [LARGE SCALE GENOMIC DNA]</scope>
</reference>
<comment type="subcellular location">
    <subcellularLocation>
        <location evidence="1">Mitochondrion membrane</location>
        <topology evidence="1">Multi-pass membrane protein</topology>
    </subcellularLocation>
</comment>
<keyword evidence="4 9" id="KW-0812">Transmembrane</keyword>
<evidence type="ECO:0000256" key="8">
    <source>
        <dbReference type="ARBA" id="ARBA00023136"/>
    </source>
</evidence>
<proteinExistence type="inferred from homology"/>
<dbReference type="InParanoid" id="A0A3P7EQ87"/>
<dbReference type="OrthoDB" id="14252at2759"/>
<dbReference type="PANTHER" id="PTHR45624">
    <property type="entry name" value="MITOCHONDRIAL BASIC AMINO ACIDS TRANSPORTER-RELATED"/>
    <property type="match status" value="1"/>
</dbReference>
<feature type="repeat" description="Solcar" evidence="9">
    <location>
        <begin position="9"/>
        <end position="62"/>
    </location>
</feature>
<dbReference type="GO" id="GO:0006839">
    <property type="term" value="P:mitochondrial transport"/>
    <property type="evidence" value="ECO:0007669"/>
    <property type="project" value="TreeGrafter"/>
</dbReference>